<dbReference type="InterPro" id="IPR058055">
    <property type="entry name" value="PA-PLA1"/>
</dbReference>
<dbReference type="GO" id="GO:0004620">
    <property type="term" value="F:phospholipase activity"/>
    <property type="evidence" value="ECO:0007669"/>
    <property type="project" value="TreeGrafter"/>
</dbReference>
<proteinExistence type="predicted"/>
<sequence>MMGTATGAIPPETPPLLAIPELDVRWVHAGSQHLDLLPTPITSASTSYKAFSSSESLRIDSKWQEMSETEKLLAIQVWGKSDGEGVPSPKETSQDTARKDGSRSRSSSQASKSKQQDVHPIDAKIQDEGLHEHTENRDGGKNLVGEEMAREYKEMVNEAYIDEVGYDVVRGVPVSQDFLFEVWLPTLSLRPVFWVHTGPRVAVVRGTWFVQDPTQPCSWQLAEELERAYREIQPWQPSYKHELSTALSLGPSGEEKLKYTLSTEFGTGLGVIFENGYKGRLVSSGTLNYIARAFWSSIGAKPSGTYIYRGYKEACAASGVDASDGSCPKDKETRPADLHRDEKDVHANLTGLNLGRDVSPSVQTLDRFGSVVESSINTVGATASEAVQGLAKGFETLHDQQLGESAERERRTDQRKAREEEYAPLVHDTGDSDACTDLILVIHGIGQQLAINYEAYNFVYAGNQLRQTLRKQSSNPALASIMRGRRCQILPVQWRASLDLNDQKTAEDAQHGMDNQFTISDITINQSIPYVRELTNAVLLDIPLFMSRHRQRMIEAVCLEANKLYRLWIARHPDFERRGRVHIIGHSLGSALVAHILSNQATKMPLFSQLPKRVIQQTKDKFLFNTSNLFLAGSPLGIFLHLDQAQIMPRKGRERTMHSPKDEALDRAGRFGCMAIDSLYNIFYHTDPIAYQLNAAVDSKIASQRPPLPITSVTAPFYAPFTDSINSISKYLPAVLGRTSNTKQIRPGAIRLPSGIEMTGSHGEERLEGSRGERRFSAMNPHGNVDFFLPSAGVSEYLDMVTAHLSYWTDSSFAAFLLAEIYSTRLDLMRTGMGLAGVRMAQLEKDTIAED</sequence>
<dbReference type="KEGG" id="cdep:91087170"/>
<dbReference type="Pfam" id="PF02862">
    <property type="entry name" value="DDHD"/>
    <property type="match status" value="2"/>
</dbReference>
<dbReference type="AlphaFoldDB" id="A0AAJ8JST4"/>
<dbReference type="InterPro" id="IPR029058">
    <property type="entry name" value="AB_hydrolase_fold"/>
</dbReference>
<gene>
    <name evidence="3" type="ORF">L203_102959</name>
</gene>
<dbReference type="Proteomes" id="UP000094043">
    <property type="component" value="Chromosome 3"/>
</dbReference>
<feature type="compositionally biased region" description="Basic and acidic residues" evidence="1">
    <location>
        <begin position="405"/>
        <end position="419"/>
    </location>
</feature>
<feature type="region of interest" description="Disordered" evidence="1">
    <location>
        <begin position="79"/>
        <end position="121"/>
    </location>
</feature>
<dbReference type="RefSeq" id="XP_066068464.1">
    <property type="nucleotide sequence ID" value="XM_066212367.1"/>
</dbReference>
<dbReference type="EMBL" id="CP143786">
    <property type="protein sequence ID" value="WVN87764.1"/>
    <property type="molecule type" value="Genomic_DNA"/>
</dbReference>
<keyword evidence="4" id="KW-1185">Reference proteome</keyword>
<evidence type="ECO:0000313" key="3">
    <source>
        <dbReference type="EMBL" id="WVN87764.1"/>
    </source>
</evidence>
<evidence type="ECO:0000256" key="1">
    <source>
        <dbReference type="SAM" id="MobiDB-lite"/>
    </source>
</evidence>
<dbReference type="SMART" id="SM01127">
    <property type="entry name" value="DDHD"/>
    <property type="match status" value="1"/>
</dbReference>
<dbReference type="PANTHER" id="PTHR23509">
    <property type="entry name" value="PA-PL1 PHOSPHOLIPASE FAMILY"/>
    <property type="match status" value="1"/>
</dbReference>
<name>A0AAJ8JST4_9TREE</name>
<reference evidence="3" key="1">
    <citation type="submission" date="2016-06" db="EMBL/GenBank/DDBJ databases">
        <authorList>
            <person name="Cuomo C."/>
            <person name="Litvintseva A."/>
            <person name="Heitman J."/>
            <person name="Chen Y."/>
            <person name="Sun S."/>
            <person name="Springer D."/>
            <person name="Dromer F."/>
            <person name="Young S."/>
            <person name="Zeng Q."/>
            <person name="Chapman S."/>
            <person name="Gujja S."/>
            <person name="Saif S."/>
            <person name="Birren B."/>
        </authorList>
    </citation>
    <scope>NUCLEOTIDE SEQUENCE</scope>
    <source>
        <strain evidence="3">CBS 7841</strain>
    </source>
</reference>
<dbReference type="InterPro" id="IPR004177">
    <property type="entry name" value="DDHD_dom"/>
</dbReference>
<reference evidence="3" key="3">
    <citation type="submission" date="2024-01" db="EMBL/GenBank/DDBJ databases">
        <authorList>
            <person name="Coelho M.A."/>
            <person name="David-Palma M."/>
            <person name="Shea T."/>
            <person name="Sun S."/>
            <person name="Cuomo C.A."/>
            <person name="Heitman J."/>
        </authorList>
    </citation>
    <scope>NUCLEOTIDE SEQUENCE</scope>
    <source>
        <strain evidence="3">CBS 7841</strain>
    </source>
</reference>
<dbReference type="PROSITE" id="PS51043">
    <property type="entry name" value="DDHD"/>
    <property type="match status" value="1"/>
</dbReference>
<dbReference type="PANTHER" id="PTHR23509:SF6">
    <property type="entry name" value="PHOSPHOLIPASE C1020.13C-RELATED"/>
    <property type="match status" value="1"/>
</dbReference>
<protein>
    <recommendedName>
        <fullName evidence="2">DDHD domain-containing protein</fullName>
    </recommendedName>
</protein>
<feature type="domain" description="DDHD" evidence="2">
    <location>
        <begin position="622"/>
        <end position="823"/>
    </location>
</feature>
<evidence type="ECO:0000313" key="4">
    <source>
        <dbReference type="Proteomes" id="UP000094043"/>
    </source>
</evidence>
<feature type="region of interest" description="Disordered" evidence="1">
    <location>
        <begin position="400"/>
        <end position="419"/>
    </location>
</feature>
<dbReference type="SUPFAM" id="SSF53474">
    <property type="entry name" value="alpha/beta-Hydrolases"/>
    <property type="match status" value="1"/>
</dbReference>
<evidence type="ECO:0000259" key="2">
    <source>
        <dbReference type="PROSITE" id="PS51043"/>
    </source>
</evidence>
<dbReference type="GO" id="GO:0005737">
    <property type="term" value="C:cytoplasm"/>
    <property type="evidence" value="ECO:0007669"/>
    <property type="project" value="TreeGrafter"/>
</dbReference>
<feature type="compositionally biased region" description="Low complexity" evidence="1">
    <location>
        <begin position="104"/>
        <end position="113"/>
    </location>
</feature>
<reference evidence="3" key="2">
    <citation type="journal article" date="2022" name="Elife">
        <title>Obligate sexual reproduction of a homothallic fungus closely related to the Cryptococcus pathogenic species complex.</title>
        <authorList>
            <person name="Passer A.R."/>
            <person name="Clancey S.A."/>
            <person name="Shea T."/>
            <person name="David-Palma M."/>
            <person name="Averette A.F."/>
            <person name="Boekhout T."/>
            <person name="Porcel B.M."/>
            <person name="Nowrousian M."/>
            <person name="Cuomo C.A."/>
            <person name="Sun S."/>
            <person name="Heitman J."/>
            <person name="Coelho M.A."/>
        </authorList>
    </citation>
    <scope>NUCLEOTIDE SEQUENCE</scope>
    <source>
        <strain evidence="3">CBS 7841</strain>
    </source>
</reference>
<accession>A0AAJ8JST4</accession>
<feature type="compositionally biased region" description="Basic and acidic residues" evidence="1">
    <location>
        <begin position="92"/>
        <end position="103"/>
    </location>
</feature>
<organism evidence="3 4">
    <name type="scientific">Cryptococcus depauperatus CBS 7841</name>
    <dbReference type="NCBI Taxonomy" id="1295531"/>
    <lineage>
        <taxon>Eukaryota</taxon>
        <taxon>Fungi</taxon>
        <taxon>Dikarya</taxon>
        <taxon>Basidiomycota</taxon>
        <taxon>Agaricomycotina</taxon>
        <taxon>Tremellomycetes</taxon>
        <taxon>Tremellales</taxon>
        <taxon>Cryptococcaceae</taxon>
        <taxon>Cryptococcus</taxon>
    </lineage>
</organism>
<dbReference type="GO" id="GO:0046872">
    <property type="term" value="F:metal ion binding"/>
    <property type="evidence" value="ECO:0007669"/>
    <property type="project" value="InterPro"/>
</dbReference>
<dbReference type="GeneID" id="91087170"/>